<dbReference type="InterPro" id="IPR002933">
    <property type="entry name" value="Peptidase_M20"/>
</dbReference>
<dbReference type="Gene3D" id="3.40.630.10">
    <property type="entry name" value="Zn peptidases"/>
    <property type="match status" value="1"/>
</dbReference>
<dbReference type="Proteomes" id="UP001236559">
    <property type="component" value="Unassembled WGS sequence"/>
</dbReference>
<evidence type="ECO:0000256" key="1">
    <source>
        <dbReference type="ARBA" id="ARBA00001947"/>
    </source>
</evidence>
<name>A0ABU0AVK5_9FIRM</name>
<gene>
    <name evidence="7" type="ORF">J2S72_001079</name>
</gene>
<comment type="cofactor">
    <cofactor evidence="1">
        <name>Zn(2+)</name>
        <dbReference type="ChEBI" id="CHEBI:29105"/>
    </cofactor>
</comment>
<accession>A0ABU0AVK5</accession>
<organism evidence="7 8">
    <name type="scientific">Peptoniphilus koenoeneniae</name>
    <dbReference type="NCBI Taxonomy" id="507751"/>
    <lineage>
        <taxon>Bacteria</taxon>
        <taxon>Bacillati</taxon>
        <taxon>Bacillota</taxon>
        <taxon>Tissierellia</taxon>
        <taxon>Tissierellales</taxon>
        <taxon>Peptoniphilaceae</taxon>
        <taxon>Peptoniphilus</taxon>
    </lineage>
</organism>
<dbReference type="Gene3D" id="3.30.70.360">
    <property type="match status" value="1"/>
</dbReference>
<keyword evidence="7" id="KW-0645">Protease</keyword>
<feature type="domain" description="Peptidase M20 dimerisation" evidence="6">
    <location>
        <begin position="187"/>
        <end position="279"/>
    </location>
</feature>
<dbReference type="InterPro" id="IPR011650">
    <property type="entry name" value="Peptidase_M20_dimer"/>
</dbReference>
<evidence type="ECO:0000256" key="3">
    <source>
        <dbReference type="ARBA" id="ARBA00022801"/>
    </source>
</evidence>
<comment type="similarity">
    <text evidence="5">Belongs to the peptidase M42 family.</text>
</comment>
<dbReference type="GO" id="GO:0045148">
    <property type="term" value="F:tripeptide aminopeptidase activity"/>
    <property type="evidence" value="ECO:0007669"/>
    <property type="project" value="UniProtKB-EC"/>
</dbReference>
<evidence type="ECO:0000256" key="5">
    <source>
        <dbReference type="PIRNR" id="PIRNR001123"/>
    </source>
</evidence>
<dbReference type="PANTHER" id="PTHR42994">
    <property type="entry name" value="PEPTIDASE T"/>
    <property type="match status" value="1"/>
</dbReference>
<dbReference type="EMBL" id="JAUSTN010000005">
    <property type="protein sequence ID" value="MDQ0275055.1"/>
    <property type="molecule type" value="Genomic_DNA"/>
</dbReference>
<evidence type="ECO:0000313" key="7">
    <source>
        <dbReference type="EMBL" id="MDQ0275055.1"/>
    </source>
</evidence>
<dbReference type="SUPFAM" id="SSF53187">
    <property type="entry name" value="Zn-dependent exopeptidases"/>
    <property type="match status" value="1"/>
</dbReference>
<dbReference type="SUPFAM" id="SSF55031">
    <property type="entry name" value="Bacterial exopeptidase dimerisation domain"/>
    <property type="match status" value="1"/>
</dbReference>
<reference evidence="7 8" key="1">
    <citation type="submission" date="2023-07" db="EMBL/GenBank/DDBJ databases">
        <title>Genomic Encyclopedia of Type Strains, Phase IV (KMG-IV): sequencing the most valuable type-strain genomes for metagenomic binning, comparative biology and taxonomic classification.</title>
        <authorList>
            <person name="Goeker M."/>
        </authorList>
    </citation>
    <scope>NUCLEOTIDE SEQUENCE [LARGE SCALE GENOMIC DNA]</scope>
    <source>
        <strain evidence="7 8">DSM 22616</strain>
    </source>
</reference>
<dbReference type="PANTHER" id="PTHR42994:SF2">
    <property type="entry name" value="PEPTIDASE"/>
    <property type="match status" value="1"/>
</dbReference>
<evidence type="ECO:0000256" key="4">
    <source>
        <dbReference type="ARBA" id="ARBA00022833"/>
    </source>
</evidence>
<evidence type="ECO:0000313" key="8">
    <source>
        <dbReference type="Proteomes" id="UP001236559"/>
    </source>
</evidence>
<dbReference type="PIRSF" id="PIRSF001123">
    <property type="entry name" value="PepA_GA"/>
    <property type="match status" value="1"/>
</dbReference>
<keyword evidence="7" id="KW-0031">Aminopeptidase</keyword>
<dbReference type="RefSeq" id="WP_023056032.1">
    <property type="nucleotide sequence ID" value="NZ_JAUSTN010000005.1"/>
</dbReference>
<evidence type="ECO:0000256" key="2">
    <source>
        <dbReference type="ARBA" id="ARBA00022723"/>
    </source>
</evidence>
<proteinExistence type="inferred from homology"/>
<dbReference type="Pfam" id="PF01546">
    <property type="entry name" value="Peptidase_M20"/>
    <property type="match status" value="1"/>
</dbReference>
<sequence length="374" mass="41790">MKNFNEEELKKIFKELVEIHSPSLKEKEVAKHIIKFLENIGAEIYLDESQDTYGGNCPTIFAHIKGEGQGVTFSAHMDVVEPNKNVKIVEEEKIIRTDGSTTLGGDDKAGLATVLYAIKYLKENKIAHRDIYCIFTPGEEAGMLGAQNINWKEVYKNINPAKNMIVVDNAGPSCHVAYQAPCASNYFLKAYGKTSHAGINPEAGINAIKILAETISKIKLGRIDEITTANISEIHCDFPTNVVPDYAYCHGEMRSHKKEKLEQYLSEFEKIGKESAKKYGGKFEIEKEFVYPPLTSKDDLKFAKEFQKIYADMGIDADLQIIGGGSDANFFAEEGFNSIIIGAGMEKVHTKEEYVVIEEFIKAAKAIIKYLTEF</sequence>
<dbReference type="InterPro" id="IPR036264">
    <property type="entry name" value="Bact_exopeptidase_dim_dom"/>
</dbReference>
<keyword evidence="3 7" id="KW-0378">Hydrolase</keyword>
<comment type="caution">
    <text evidence="7">The sequence shown here is derived from an EMBL/GenBank/DDBJ whole genome shotgun (WGS) entry which is preliminary data.</text>
</comment>
<dbReference type="EC" id="3.4.11.4" evidence="7"/>
<dbReference type="InterPro" id="IPR008007">
    <property type="entry name" value="Peptidase_M42"/>
</dbReference>
<evidence type="ECO:0000259" key="6">
    <source>
        <dbReference type="Pfam" id="PF07687"/>
    </source>
</evidence>
<keyword evidence="4" id="KW-0862">Zinc</keyword>
<keyword evidence="8" id="KW-1185">Reference proteome</keyword>
<keyword evidence="2" id="KW-0479">Metal-binding</keyword>
<protein>
    <submittedName>
        <fullName evidence="7">Tripeptide aminopeptidase</fullName>
        <ecNumber evidence="7">3.4.11.4</ecNumber>
    </submittedName>
</protein>
<dbReference type="Pfam" id="PF07687">
    <property type="entry name" value="M20_dimer"/>
    <property type="match status" value="1"/>
</dbReference>